<keyword evidence="4 6" id="KW-0041">Annexin</keyword>
<dbReference type="InterPro" id="IPR018252">
    <property type="entry name" value="Annexin_repeat_CS"/>
</dbReference>
<dbReference type="FunFam" id="1.10.220.10:FF:000002">
    <property type="entry name" value="Annexin"/>
    <property type="match status" value="1"/>
</dbReference>
<accession>A0A6J1LCG5</accession>
<dbReference type="GO" id="GO:0012506">
    <property type="term" value="C:vesicle membrane"/>
    <property type="evidence" value="ECO:0007669"/>
    <property type="project" value="TreeGrafter"/>
</dbReference>
<evidence type="ECO:0000313" key="8">
    <source>
        <dbReference type="Proteomes" id="UP000504633"/>
    </source>
</evidence>
<dbReference type="GO" id="GO:0005886">
    <property type="term" value="C:plasma membrane"/>
    <property type="evidence" value="ECO:0007669"/>
    <property type="project" value="TreeGrafter"/>
</dbReference>
<dbReference type="OrthoDB" id="5853397at2759"/>
<dbReference type="PANTHER" id="PTHR10502">
    <property type="entry name" value="ANNEXIN"/>
    <property type="match status" value="1"/>
</dbReference>
<dbReference type="Proteomes" id="UP000504633">
    <property type="component" value="Unplaced"/>
</dbReference>
<evidence type="ECO:0000256" key="1">
    <source>
        <dbReference type="ARBA" id="ARBA00007831"/>
    </source>
</evidence>
<evidence type="ECO:0000256" key="4">
    <source>
        <dbReference type="ARBA" id="ARBA00023216"/>
    </source>
</evidence>
<reference evidence="9" key="1">
    <citation type="submission" date="2025-08" db="UniProtKB">
        <authorList>
            <consortium name="RefSeq"/>
        </authorList>
    </citation>
    <scope>IDENTIFICATION</scope>
    <source>
        <strain evidence="9">15085-1641.00</strain>
        <tissue evidence="9">Whole body</tissue>
    </source>
</reference>
<evidence type="ECO:0000256" key="2">
    <source>
        <dbReference type="ARBA" id="ARBA00022737"/>
    </source>
</evidence>
<dbReference type="GO" id="GO:0005634">
    <property type="term" value="C:nucleus"/>
    <property type="evidence" value="ECO:0007669"/>
    <property type="project" value="TreeGrafter"/>
</dbReference>
<dbReference type="PROSITE" id="PS51897">
    <property type="entry name" value="ANNEXIN_2"/>
    <property type="match status" value="4"/>
</dbReference>
<dbReference type="GO" id="GO:0005509">
    <property type="term" value="F:calcium ion binding"/>
    <property type="evidence" value="ECO:0007669"/>
    <property type="project" value="InterPro"/>
</dbReference>
<dbReference type="FunFam" id="1.10.220.10:FF:000010">
    <property type="entry name" value="Annexin"/>
    <property type="match status" value="1"/>
</dbReference>
<keyword evidence="3 6" id="KW-0106">Calcium</keyword>
<dbReference type="Gene3D" id="1.10.220.10">
    <property type="entry name" value="Annexin"/>
    <property type="match status" value="4"/>
</dbReference>
<keyword evidence="5 6" id="KW-0111">Calcium/phospholipid-binding</keyword>
<keyword evidence="8" id="KW-1185">Reference proteome</keyword>
<dbReference type="GO" id="GO:0005544">
    <property type="term" value="F:calcium-dependent phospholipid binding"/>
    <property type="evidence" value="ECO:0007669"/>
    <property type="project" value="UniProtKB-KW"/>
</dbReference>
<dbReference type="GO" id="GO:0005737">
    <property type="term" value="C:cytoplasm"/>
    <property type="evidence" value="ECO:0007669"/>
    <property type="project" value="TreeGrafter"/>
</dbReference>
<dbReference type="FunFam" id="1.10.220.10:FF:000001">
    <property type="entry name" value="Annexin"/>
    <property type="match status" value="1"/>
</dbReference>
<dbReference type="GO" id="GO:0001786">
    <property type="term" value="F:phosphatidylserine binding"/>
    <property type="evidence" value="ECO:0007669"/>
    <property type="project" value="TreeGrafter"/>
</dbReference>
<dbReference type="InterPro" id="IPR013961">
    <property type="entry name" value="RAI1"/>
</dbReference>
<evidence type="ECO:0000259" key="7">
    <source>
        <dbReference type="Pfam" id="PF08652"/>
    </source>
</evidence>
<dbReference type="Pfam" id="PF00191">
    <property type="entry name" value="Annexin"/>
    <property type="match status" value="4"/>
</dbReference>
<dbReference type="InterPro" id="IPR018502">
    <property type="entry name" value="Annexin_repeat"/>
</dbReference>
<gene>
    <name evidence="9" type="primary">LOC111594057</name>
</gene>
<dbReference type="KEGG" id="dhe:111594057"/>
<evidence type="ECO:0000256" key="6">
    <source>
        <dbReference type="RuleBase" id="RU003540"/>
    </source>
</evidence>
<organism evidence="8 9">
    <name type="scientific">Drosophila hydei</name>
    <name type="common">Fruit fly</name>
    <dbReference type="NCBI Taxonomy" id="7224"/>
    <lineage>
        <taxon>Eukaryota</taxon>
        <taxon>Metazoa</taxon>
        <taxon>Ecdysozoa</taxon>
        <taxon>Arthropoda</taxon>
        <taxon>Hexapoda</taxon>
        <taxon>Insecta</taxon>
        <taxon>Pterygota</taxon>
        <taxon>Neoptera</taxon>
        <taxon>Endopterygota</taxon>
        <taxon>Diptera</taxon>
        <taxon>Brachycera</taxon>
        <taxon>Muscomorpha</taxon>
        <taxon>Ephydroidea</taxon>
        <taxon>Drosophilidae</taxon>
        <taxon>Drosophila</taxon>
    </lineage>
</organism>
<dbReference type="InterPro" id="IPR037104">
    <property type="entry name" value="Annexin_sf"/>
</dbReference>
<comment type="domain">
    <text evidence="6">A pair of annexin repeats may form one binding site for calcium and phospholipid.</text>
</comment>
<evidence type="ECO:0000256" key="3">
    <source>
        <dbReference type="ARBA" id="ARBA00022837"/>
    </source>
</evidence>
<sequence length="698" mass="80393">MSYHGSNDNHTFRVNVRLHRFGTNFSGSFPDLSRPEPIGFYSVNESREFQDNAKNSSFLRLPHPSKMPLDLNAGIKNVQRKSVDPDYLDIYHICQYIYNHQEHLRTSSTGRMELLADFVTLRGVLRQIMCTPYQRNRDYRLMATCLNGTTYISKVETSEQRIESQQMTRHQQDMCSWGFKFEQYCTTPQPDRSPVTCTPVNESKEFACVYRTKLNGLCLIYGAEMDCIKSDVYVDLNDPEQLRLAEFIELKTSAYKMTQKQQHTFDNYKSLNWWSQSFLVGIDTIIAGLRDDNGLVHDIKEYSVRELYRHKPWSPAAMTTFLSNFLHELKSLMHRIKDSNAVVIIDYKAGRNKIQYSVRRGPDVKPILPEWYRQMMQDSQGTPTLLPAQGFDPVKDAHDLRKAMKGFGTDEDKLIEIICRRNNEQRQEIQRQYKTHFGKDLIEDIKSETSGNFQKLLVGLLRPIVDYYCAELNDAMAGLGTDEEVLIEILCTLSNVEIHTIKNQYLRLYGAHLESELKSETSGNFKRLLTSLCAAARDESGRVDPNKAKEDARELLKAGELRVGTDESMFNMILCQRNYQQLKFIFQEYESVTGHSLEKALKKEFSGDIMEGLIAIYKCVTNKAEYFASRLHKSMAGIGTNDKQLIRVIITRCEIDLADIKGAFERLYGKSLKSWIKGDTSGHYKHALYALVGEQRSS</sequence>
<proteinExistence type="inferred from homology"/>
<comment type="similarity">
    <text evidence="1 6">Belongs to the annexin family.</text>
</comment>
<feature type="domain" description="RAI1-like" evidence="7">
    <location>
        <begin position="34"/>
        <end position="373"/>
    </location>
</feature>
<dbReference type="FunFam" id="1.10.220.10:FF:000004">
    <property type="entry name" value="Annexin"/>
    <property type="match status" value="1"/>
</dbReference>
<dbReference type="SMART" id="SM00335">
    <property type="entry name" value="ANX"/>
    <property type="match status" value="4"/>
</dbReference>
<keyword evidence="2 6" id="KW-0677">Repeat</keyword>
<dbReference type="GeneID" id="111594057"/>
<dbReference type="AlphaFoldDB" id="A0A6J1LCG5"/>
<dbReference type="PROSITE" id="PS00223">
    <property type="entry name" value="ANNEXIN_1"/>
    <property type="match status" value="2"/>
</dbReference>
<name>A0A6J1LCG5_DROHY</name>
<dbReference type="RefSeq" id="XP_023162943.1">
    <property type="nucleotide sequence ID" value="XM_023307175.2"/>
</dbReference>
<dbReference type="PRINTS" id="PR00196">
    <property type="entry name" value="ANNEXIN"/>
</dbReference>
<dbReference type="Pfam" id="PF08652">
    <property type="entry name" value="RAI1"/>
    <property type="match status" value="1"/>
</dbReference>
<dbReference type="SUPFAM" id="SSF47874">
    <property type="entry name" value="Annexin"/>
    <property type="match status" value="1"/>
</dbReference>
<protein>
    <recommendedName>
        <fullName evidence="6">Annexin</fullName>
    </recommendedName>
</protein>
<evidence type="ECO:0000313" key="9">
    <source>
        <dbReference type="RefSeq" id="XP_023162943.1"/>
    </source>
</evidence>
<dbReference type="PANTHER" id="PTHR10502:SF102">
    <property type="entry name" value="ANNEXIN B11"/>
    <property type="match status" value="1"/>
</dbReference>
<evidence type="ECO:0000256" key="5">
    <source>
        <dbReference type="ARBA" id="ARBA00023302"/>
    </source>
</evidence>
<dbReference type="InterPro" id="IPR001464">
    <property type="entry name" value="Annexin"/>
</dbReference>